<accession>A0A8S3W487</accession>
<feature type="coiled-coil region" evidence="1">
    <location>
        <begin position="67"/>
        <end position="157"/>
    </location>
</feature>
<feature type="region of interest" description="Disordered" evidence="2">
    <location>
        <begin position="1"/>
        <end position="49"/>
    </location>
</feature>
<dbReference type="EMBL" id="CAJQZP010000150">
    <property type="protein sequence ID" value="CAG4940487.1"/>
    <property type="molecule type" value="Genomic_DNA"/>
</dbReference>
<evidence type="ECO:0000313" key="4">
    <source>
        <dbReference type="EMBL" id="CAG4940487.1"/>
    </source>
</evidence>
<protein>
    <submittedName>
        <fullName evidence="4">(apollo) hypothetical protein</fullName>
    </submittedName>
</protein>
<reference evidence="4" key="1">
    <citation type="submission" date="2021-04" db="EMBL/GenBank/DDBJ databases">
        <authorList>
            <person name="Tunstrom K."/>
        </authorList>
    </citation>
    <scope>NUCLEOTIDE SEQUENCE</scope>
</reference>
<dbReference type="Pfam" id="PF25298">
    <property type="entry name" value="Baculo_FP_2nd"/>
    <property type="match status" value="1"/>
</dbReference>
<dbReference type="OrthoDB" id="7477775at2759"/>
<feature type="compositionally biased region" description="Polar residues" evidence="2">
    <location>
        <begin position="27"/>
        <end position="37"/>
    </location>
</feature>
<evidence type="ECO:0000313" key="5">
    <source>
        <dbReference type="Proteomes" id="UP000691718"/>
    </source>
</evidence>
<name>A0A8S3W487_PARAO</name>
<keyword evidence="5" id="KW-1185">Reference proteome</keyword>
<evidence type="ECO:0000256" key="1">
    <source>
        <dbReference type="SAM" id="Coils"/>
    </source>
</evidence>
<proteinExistence type="predicted"/>
<dbReference type="AlphaFoldDB" id="A0A8S3W487"/>
<keyword evidence="1" id="KW-0175">Coiled coil</keyword>
<gene>
    <name evidence="4" type="ORF">PAPOLLO_LOCUS1996</name>
</gene>
<sequence length="332" mass="38086">MNPQKSPPATKVGLVSSQHDNAKCDTEVTQQRNITLQRSKRKQPEEAMKSELNDFRKEIMSFLTEFKTSQEENIKKIHEEVSSLKEQLNNLKQISDILSQDQVTIKDTLTSINSAQQATANTITEMQASLEFSSKRIDTLQERANCSEEKLKIQCREITEMQVILDWLSFKTQRQEQWARQLNVEVVVVPEIKNENLTNIVLSIAEKAGVVLSAGDMESCTRVQSKDPVKGRPRNIIIKMSSRIHKDNLIAGVKKHRGITTGDLGHGGELKKIYVNEHLTLDNKRLYKKCREIATELGYRYIWIKNCKIYVRRNDTSPHIIVNSELDLKKLK</sequence>
<dbReference type="Proteomes" id="UP000691718">
    <property type="component" value="Unassembled WGS sequence"/>
</dbReference>
<evidence type="ECO:0000259" key="3">
    <source>
        <dbReference type="Pfam" id="PF25298"/>
    </source>
</evidence>
<dbReference type="InterPro" id="IPR057251">
    <property type="entry name" value="FP_C"/>
</dbReference>
<feature type="domain" description="FP protein C-terminal" evidence="3">
    <location>
        <begin position="280"/>
        <end position="332"/>
    </location>
</feature>
<comment type="caution">
    <text evidence="4">The sequence shown here is derived from an EMBL/GenBank/DDBJ whole genome shotgun (WGS) entry which is preliminary data.</text>
</comment>
<evidence type="ECO:0000256" key="2">
    <source>
        <dbReference type="SAM" id="MobiDB-lite"/>
    </source>
</evidence>
<organism evidence="4 5">
    <name type="scientific">Parnassius apollo</name>
    <name type="common">Apollo butterfly</name>
    <name type="synonym">Papilio apollo</name>
    <dbReference type="NCBI Taxonomy" id="110799"/>
    <lineage>
        <taxon>Eukaryota</taxon>
        <taxon>Metazoa</taxon>
        <taxon>Ecdysozoa</taxon>
        <taxon>Arthropoda</taxon>
        <taxon>Hexapoda</taxon>
        <taxon>Insecta</taxon>
        <taxon>Pterygota</taxon>
        <taxon>Neoptera</taxon>
        <taxon>Endopterygota</taxon>
        <taxon>Lepidoptera</taxon>
        <taxon>Glossata</taxon>
        <taxon>Ditrysia</taxon>
        <taxon>Papilionoidea</taxon>
        <taxon>Papilionidae</taxon>
        <taxon>Parnassiinae</taxon>
        <taxon>Parnassini</taxon>
        <taxon>Parnassius</taxon>
        <taxon>Parnassius</taxon>
    </lineage>
</organism>